<evidence type="ECO:0000313" key="3">
    <source>
        <dbReference type="Proteomes" id="UP000675163"/>
    </source>
</evidence>
<feature type="transmembrane region" description="Helical" evidence="1">
    <location>
        <begin position="26"/>
        <end position="55"/>
    </location>
</feature>
<keyword evidence="1" id="KW-0472">Membrane</keyword>
<protein>
    <submittedName>
        <fullName evidence="2">Uncharacterized protein</fullName>
    </submittedName>
</protein>
<dbReference type="AlphaFoldDB" id="A0A940PRY3"/>
<dbReference type="RefSeq" id="WP_209704684.1">
    <property type="nucleotide sequence ID" value="NZ_JAFIDA010000001.1"/>
</dbReference>
<keyword evidence="1" id="KW-1133">Transmembrane helix</keyword>
<organism evidence="2 3">
    <name type="scientific">Leucobacter exalbidus</name>
    <dbReference type="NCBI Taxonomy" id="662960"/>
    <lineage>
        <taxon>Bacteria</taxon>
        <taxon>Bacillati</taxon>
        <taxon>Actinomycetota</taxon>
        <taxon>Actinomycetes</taxon>
        <taxon>Micrococcales</taxon>
        <taxon>Microbacteriaceae</taxon>
        <taxon>Leucobacter</taxon>
    </lineage>
</organism>
<feature type="transmembrane region" description="Helical" evidence="1">
    <location>
        <begin position="106"/>
        <end position="124"/>
    </location>
</feature>
<accession>A0A940PRY3</accession>
<sequence>MAMVDIESNENLPGQKRNFGPIIHRIFATVMVFVVAVMCLWAGFALLFVGASVLWDRNDLTTLEQWTSAIGFTAQSATGVVIAAAMMLAVIAIITVIAAWNHQRSWFVAGVLSGGMLVATLALVSTNALGSLNEVIRETNERIGSVTLEVPGSPATGSTVPEEIVPLSQTDAEAEVVRMAEIAASFSKGPIVVVDDVTGEEATFAATELPLRVESCRPTPSGQTGEQVSARFALPSDAEGQTVSQIVAAWSEAGYPVHDQMKSQYFMGSEILPVRSASVNDSYTINGNLWVDIVSGCASTADSAAN</sequence>
<evidence type="ECO:0000256" key="1">
    <source>
        <dbReference type="SAM" id="Phobius"/>
    </source>
</evidence>
<feature type="transmembrane region" description="Helical" evidence="1">
    <location>
        <begin position="75"/>
        <end position="99"/>
    </location>
</feature>
<dbReference type="EMBL" id="JAFIDA010000001">
    <property type="protein sequence ID" value="MBP1325678.1"/>
    <property type="molecule type" value="Genomic_DNA"/>
</dbReference>
<keyword evidence="1" id="KW-0812">Transmembrane</keyword>
<proteinExistence type="predicted"/>
<reference evidence="2" key="1">
    <citation type="submission" date="2021-02" db="EMBL/GenBank/DDBJ databases">
        <title>Sequencing the genomes of 1000 actinobacteria strains.</title>
        <authorList>
            <person name="Klenk H.-P."/>
        </authorList>
    </citation>
    <scope>NUCLEOTIDE SEQUENCE</scope>
    <source>
        <strain evidence="2">DSM 22850</strain>
    </source>
</reference>
<keyword evidence="3" id="KW-1185">Reference proteome</keyword>
<evidence type="ECO:0000313" key="2">
    <source>
        <dbReference type="EMBL" id="MBP1325678.1"/>
    </source>
</evidence>
<comment type="caution">
    <text evidence="2">The sequence shown here is derived from an EMBL/GenBank/DDBJ whole genome shotgun (WGS) entry which is preliminary data.</text>
</comment>
<name>A0A940PRY3_9MICO</name>
<gene>
    <name evidence="2" type="ORF">JOF28_000910</name>
</gene>
<dbReference type="Proteomes" id="UP000675163">
    <property type="component" value="Unassembled WGS sequence"/>
</dbReference>